<comment type="caution">
    <text evidence="1">The sequence shown here is derived from an EMBL/GenBank/DDBJ whole genome shotgun (WGS) entry which is preliminary data.</text>
</comment>
<evidence type="ECO:0000313" key="1">
    <source>
        <dbReference type="EMBL" id="MBR7783044.1"/>
    </source>
</evidence>
<organism evidence="1 2">
    <name type="scientific">Undibacterium luofuense</name>
    <dbReference type="NCBI Taxonomy" id="2828733"/>
    <lineage>
        <taxon>Bacteria</taxon>
        <taxon>Pseudomonadati</taxon>
        <taxon>Pseudomonadota</taxon>
        <taxon>Betaproteobacteria</taxon>
        <taxon>Burkholderiales</taxon>
        <taxon>Oxalobacteraceae</taxon>
        <taxon>Undibacterium</taxon>
    </lineage>
</organism>
<dbReference type="Pfam" id="PF11902">
    <property type="entry name" value="DUF3422"/>
    <property type="match status" value="1"/>
</dbReference>
<sequence length="443" mass="49261">MVPDTTMLSHPLRIPLAAELHSRPFIELKTPEVLTHIAVCDSSTVSDVATNLQRQHNLLQTLCHYFGVTPPLTEAKYFYHAFPAFRLKWECHTEFASYTFVAGVGESANAEGENAFLATVLQHLPQSWLNQLQSKVLAASHLILIPQPDDFVFSHDAATLGAGRMLAGSVVLERGTFLTDFAVHPDGFTRFVLRDRAFIAQQAGRMVQRILEIDTYRMMALLGLPLAQQSGPVLNQMETELTSLVASMPALDQSQVQNTELEQQILHQLTALASRMEKLAVDNSYRFAASRAYFQLVKARIAELRESRIDGLPTIAEFMERRLAPAMQTCESIVRRQEALAARIAQTNDLLRTRVGIVQEQQNRQILQSMNARAAQQLRLQQAVEGLSVAAITYYAVGLISYVAKGLKAAGLPLNTDLLTGIALPVTGFLVWRGIQKLHQKLH</sequence>
<dbReference type="EMBL" id="JAGSPN010000009">
    <property type="protein sequence ID" value="MBR7783044.1"/>
    <property type="molecule type" value="Genomic_DNA"/>
</dbReference>
<dbReference type="Proteomes" id="UP000680067">
    <property type="component" value="Unassembled WGS sequence"/>
</dbReference>
<dbReference type="InterPro" id="IPR021830">
    <property type="entry name" value="DUF3422"/>
</dbReference>
<reference evidence="1" key="1">
    <citation type="submission" date="2021-04" db="EMBL/GenBank/DDBJ databases">
        <title>novel species isolated from subtropical streams in China.</title>
        <authorList>
            <person name="Lu H."/>
        </authorList>
    </citation>
    <scope>NUCLEOTIDE SEQUENCE</scope>
    <source>
        <strain evidence="1">LFS511W</strain>
    </source>
</reference>
<dbReference type="RefSeq" id="WP_212688329.1">
    <property type="nucleotide sequence ID" value="NZ_JAGSPN010000009.1"/>
</dbReference>
<proteinExistence type="predicted"/>
<accession>A0A941DN36</accession>
<evidence type="ECO:0000313" key="2">
    <source>
        <dbReference type="Proteomes" id="UP000680067"/>
    </source>
</evidence>
<dbReference type="AlphaFoldDB" id="A0A941DN36"/>
<name>A0A941DN36_9BURK</name>
<keyword evidence="2" id="KW-1185">Reference proteome</keyword>
<gene>
    <name evidence="1" type="ORF">KDM89_12905</name>
</gene>
<protein>
    <submittedName>
        <fullName evidence="1">DUF3422 domain-containing protein</fullName>
    </submittedName>
</protein>